<dbReference type="eggNOG" id="COG3203">
    <property type="taxonomic scope" value="Bacteria"/>
</dbReference>
<evidence type="ECO:0000313" key="2">
    <source>
        <dbReference type="Proteomes" id="UP000019276"/>
    </source>
</evidence>
<keyword evidence="2" id="KW-1185">Reference proteome</keyword>
<dbReference type="SUPFAM" id="SSF56935">
    <property type="entry name" value="Porins"/>
    <property type="match status" value="1"/>
</dbReference>
<organism evidence="1 2">
    <name type="scientific">Catenovulum agarivorans DS-2</name>
    <dbReference type="NCBI Taxonomy" id="1328313"/>
    <lineage>
        <taxon>Bacteria</taxon>
        <taxon>Pseudomonadati</taxon>
        <taxon>Pseudomonadota</taxon>
        <taxon>Gammaproteobacteria</taxon>
        <taxon>Alteromonadales</taxon>
        <taxon>Alteromonadaceae</taxon>
        <taxon>Catenovulum</taxon>
    </lineage>
</organism>
<dbReference type="RefSeq" id="WP_035016142.1">
    <property type="nucleotide sequence ID" value="NZ_ARZY01000045.1"/>
</dbReference>
<dbReference type="OrthoDB" id="197869at2"/>
<evidence type="ECO:0008006" key="3">
    <source>
        <dbReference type="Google" id="ProtNLM"/>
    </source>
</evidence>
<sequence>MQAKWLRVDLLVIYFVCLFTATVQAQSKTHVSGFGSIVGYHADSSELAFRTNIASSESGSRGEFELLDLSLVGFQVNHQFNPQWDFVSQVVFRRERTDDFSDRVKIATLNYSPNPEWLVRVGRFSPKLYLLSDTRFIGYSQDTVYPVHDFYAQIPVSSIDGIDVGFQKRFGRMFLAANAYTGNSDVWVNIEGFDVITPLKDLFGANVAIEYGSWLFRAGYTKATHDGYNVDQSVEQFANTLAAPPPALGLPGWNGAVDLLNAYRIKNTDFSYSSLAVEYNKLDGYWRGELGKLATDSYLAPDSIAGYVQYTHRLGKLSPFIVVSSISTEDGYQPSTQPSPLLLAALSAATQTDVAQSLDAIVQSLNVKYEQHSLTLGFRLDLQADIAFKAQIQRAWVHKDGAGLWFRDTVARNPAEVVNILAVGLDWVF</sequence>
<gene>
    <name evidence="1" type="ORF">DS2_17085</name>
</gene>
<dbReference type="EMBL" id="ARZY01000045">
    <property type="protein sequence ID" value="EWH08476.1"/>
    <property type="molecule type" value="Genomic_DNA"/>
</dbReference>
<accession>W7Q8Y3</accession>
<reference evidence="1 2" key="1">
    <citation type="journal article" date="2014" name="Genome Announc.">
        <title>Draft Genome Sequence of the Agar-Degrading Bacterium Catenovulum sp. Strain DS-2, Isolated from Intestines of Haliotis diversicolor.</title>
        <authorList>
            <person name="Shan D."/>
            <person name="Li X."/>
            <person name="Gu Z."/>
            <person name="Wei G."/>
            <person name="Gao Z."/>
            <person name="Shao Z."/>
        </authorList>
    </citation>
    <scope>NUCLEOTIDE SEQUENCE [LARGE SCALE GENOMIC DNA]</scope>
    <source>
        <strain evidence="1 2">DS-2</strain>
    </source>
</reference>
<proteinExistence type="predicted"/>
<dbReference type="Proteomes" id="UP000019276">
    <property type="component" value="Unassembled WGS sequence"/>
</dbReference>
<comment type="caution">
    <text evidence="1">The sequence shown here is derived from an EMBL/GenBank/DDBJ whole genome shotgun (WGS) entry which is preliminary data.</text>
</comment>
<dbReference type="STRING" id="1328313.DS2_17085"/>
<evidence type="ECO:0000313" key="1">
    <source>
        <dbReference type="EMBL" id="EWH08476.1"/>
    </source>
</evidence>
<protein>
    <recommendedName>
        <fullName evidence="3">Porin</fullName>
    </recommendedName>
</protein>
<dbReference type="AlphaFoldDB" id="W7Q8Y3"/>
<name>W7Q8Y3_9ALTE</name>